<dbReference type="Gene3D" id="3.40.50.1820">
    <property type="entry name" value="alpha/beta hydrolase"/>
    <property type="match status" value="1"/>
</dbReference>
<dbReference type="Proteomes" id="UP001067235">
    <property type="component" value="Unassembled WGS sequence"/>
</dbReference>
<dbReference type="RefSeq" id="WP_301573698.1">
    <property type="nucleotide sequence ID" value="NZ_JAPWIE010000008.1"/>
</dbReference>
<proteinExistence type="predicted"/>
<name>A0ABT4N1D3_GORRU</name>
<dbReference type="PANTHER" id="PTHR43798">
    <property type="entry name" value="MONOACYLGLYCEROL LIPASE"/>
    <property type="match status" value="1"/>
</dbReference>
<dbReference type="Pfam" id="PF12146">
    <property type="entry name" value="Hydrolase_4"/>
    <property type="match status" value="1"/>
</dbReference>
<dbReference type="SUPFAM" id="SSF53474">
    <property type="entry name" value="alpha/beta-Hydrolases"/>
    <property type="match status" value="1"/>
</dbReference>
<dbReference type="InterPro" id="IPR029058">
    <property type="entry name" value="AB_hydrolase_fold"/>
</dbReference>
<dbReference type="InterPro" id="IPR000639">
    <property type="entry name" value="Epox_hydrolase-like"/>
</dbReference>
<comment type="caution">
    <text evidence="2">The sequence shown here is derived from an EMBL/GenBank/DDBJ whole genome shotgun (WGS) entry which is preliminary data.</text>
</comment>
<organism evidence="2 3">
    <name type="scientific">Gordonia rubripertincta</name>
    <name type="common">Rhodococcus corallinus</name>
    <dbReference type="NCBI Taxonomy" id="36822"/>
    <lineage>
        <taxon>Bacteria</taxon>
        <taxon>Bacillati</taxon>
        <taxon>Actinomycetota</taxon>
        <taxon>Actinomycetes</taxon>
        <taxon>Mycobacteriales</taxon>
        <taxon>Gordoniaceae</taxon>
        <taxon>Gordonia</taxon>
    </lineage>
</organism>
<reference evidence="2" key="1">
    <citation type="submission" date="2022-12" db="EMBL/GenBank/DDBJ databases">
        <authorList>
            <person name="Krivoruchko A.V."/>
            <person name="Elkin A."/>
        </authorList>
    </citation>
    <scope>NUCLEOTIDE SEQUENCE</scope>
    <source>
        <strain evidence="2">IEGM 1388</strain>
    </source>
</reference>
<dbReference type="InterPro" id="IPR050266">
    <property type="entry name" value="AB_hydrolase_sf"/>
</dbReference>
<evidence type="ECO:0000259" key="1">
    <source>
        <dbReference type="Pfam" id="PF12146"/>
    </source>
</evidence>
<evidence type="ECO:0000313" key="2">
    <source>
        <dbReference type="EMBL" id="MCZ4553069.1"/>
    </source>
</evidence>
<dbReference type="InterPro" id="IPR000073">
    <property type="entry name" value="AB_hydrolase_1"/>
</dbReference>
<dbReference type="InterPro" id="IPR022742">
    <property type="entry name" value="Hydrolase_4"/>
</dbReference>
<protein>
    <submittedName>
        <fullName evidence="2">Alpha/beta fold hydrolase</fullName>
    </submittedName>
</protein>
<dbReference type="GO" id="GO:0016787">
    <property type="term" value="F:hydrolase activity"/>
    <property type="evidence" value="ECO:0007669"/>
    <property type="project" value="UniProtKB-KW"/>
</dbReference>
<sequence length="266" mass="27729">MTMASTVLDRLHWVERVARDETMKHPRVLLLHGIGGSARSCGPVANRLAARGISSWCLDAPGYGESADPRPGDDIVADVIELIGALSPDRPVVLLGTSWGGVVATAVALRRPDIIAGLILADSTRGSGTTSAKSDAMLSRIDELNTLGAPAVAAQRAPRLTAPAADPAVVDAVRRSMADVRPAGFRAAATFMADTDHGPELSRIGCPTAVLVGEHDVVTGVEESQLLADAIRGARLHVIADAGHVAIQEQPDAATDLVADFVRRLP</sequence>
<dbReference type="PRINTS" id="PR00412">
    <property type="entry name" value="EPOXHYDRLASE"/>
</dbReference>
<keyword evidence="2" id="KW-0378">Hydrolase</keyword>
<feature type="domain" description="Serine aminopeptidase S33" evidence="1">
    <location>
        <begin position="27"/>
        <end position="250"/>
    </location>
</feature>
<gene>
    <name evidence="2" type="ORF">O4213_23980</name>
</gene>
<dbReference type="EMBL" id="JAPWIE010000008">
    <property type="protein sequence ID" value="MCZ4553069.1"/>
    <property type="molecule type" value="Genomic_DNA"/>
</dbReference>
<accession>A0ABT4N1D3</accession>
<keyword evidence="3" id="KW-1185">Reference proteome</keyword>
<dbReference type="PRINTS" id="PR00111">
    <property type="entry name" value="ABHYDROLASE"/>
</dbReference>
<evidence type="ECO:0000313" key="3">
    <source>
        <dbReference type="Proteomes" id="UP001067235"/>
    </source>
</evidence>